<reference evidence="2" key="1">
    <citation type="journal article" date="2022" name="Mol. Ecol. Resour.">
        <title>The genomes of chicory, endive, great burdock and yacon provide insights into Asteraceae palaeo-polyploidization history and plant inulin production.</title>
        <authorList>
            <person name="Fan W."/>
            <person name="Wang S."/>
            <person name="Wang H."/>
            <person name="Wang A."/>
            <person name="Jiang F."/>
            <person name="Liu H."/>
            <person name="Zhao H."/>
            <person name="Xu D."/>
            <person name="Zhang Y."/>
        </authorList>
    </citation>
    <scope>NUCLEOTIDE SEQUENCE [LARGE SCALE GENOMIC DNA]</scope>
    <source>
        <strain evidence="2">cv. Punajuju</strain>
    </source>
</reference>
<protein>
    <submittedName>
        <fullName evidence="1">Uncharacterized protein</fullName>
    </submittedName>
</protein>
<dbReference type="Proteomes" id="UP001055811">
    <property type="component" value="Linkage Group LG02"/>
</dbReference>
<accession>A0ACB9GAC7</accession>
<keyword evidence="2" id="KW-1185">Reference proteome</keyword>
<evidence type="ECO:0000313" key="1">
    <source>
        <dbReference type="EMBL" id="KAI3780163.1"/>
    </source>
</evidence>
<name>A0ACB9GAC7_CICIN</name>
<comment type="caution">
    <text evidence="1">The sequence shown here is derived from an EMBL/GenBank/DDBJ whole genome shotgun (WGS) entry which is preliminary data.</text>
</comment>
<dbReference type="EMBL" id="CM042010">
    <property type="protein sequence ID" value="KAI3780163.1"/>
    <property type="molecule type" value="Genomic_DNA"/>
</dbReference>
<evidence type="ECO:0000313" key="2">
    <source>
        <dbReference type="Proteomes" id="UP001055811"/>
    </source>
</evidence>
<sequence length="162" mass="18446">MSKENDDQTLLKAFKDGALLVLKRPLTGDMIRQLRQHAIRKRIQNLNPNVTNKFIRGPNLANHKITNNFSRVTNLGKPVANAFPGFMKKEPIMYDGEESLSSERKSKTRLVWTPELHGKFMDAISQLGERRCVPKLIHELMGESGITRAQVSSHLQELMHFG</sequence>
<reference evidence="1 2" key="2">
    <citation type="journal article" date="2022" name="Mol. Ecol. Resour.">
        <title>The genomes of chicory, endive, great burdock and yacon provide insights into Asteraceae paleo-polyploidization history and plant inulin production.</title>
        <authorList>
            <person name="Fan W."/>
            <person name="Wang S."/>
            <person name="Wang H."/>
            <person name="Wang A."/>
            <person name="Jiang F."/>
            <person name="Liu H."/>
            <person name="Zhao H."/>
            <person name="Xu D."/>
            <person name="Zhang Y."/>
        </authorList>
    </citation>
    <scope>NUCLEOTIDE SEQUENCE [LARGE SCALE GENOMIC DNA]</scope>
    <source>
        <strain evidence="2">cv. Punajuju</strain>
        <tissue evidence="1">Leaves</tissue>
    </source>
</reference>
<gene>
    <name evidence="1" type="ORF">L2E82_10116</name>
</gene>
<proteinExistence type="predicted"/>
<organism evidence="1 2">
    <name type="scientific">Cichorium intybus</name>
    <name type="common">Chicory</name>
    <dbReference type="NCBI Taxonomy" id="13427"/>
    <lineage>
        <taxon>Eukaryota</taxon>
        <taxon>Viridiplantae</taxon>
        <taxon>Streptophyta</taxon>
        <taxon>Embryophyta</taxon>
        <taxon>Tracheophyta</taxon>
        <taxon>Spermatophyta</taxon>
        <taxon>Magnoliopsida</taxon>
        <taxon>eudicotyledons</taxon>
        <taxon>Gunneridae</taxon>
        <taxon>Pentapetalae</taxon>
        <taxon>asterids</taxon>
        <taxon>campanulids</taxon>
        <taxon>Asterales</taxon>
        <taxon>Asteraceae</taxon>
        <taxon>Cichorioideae</taxon>
        <taxon>Cichorieae</taxon>
        <taxon>Cichoriinae</taxon>
        <taxon>Cichorium</taxon>
    </lineage>
</organism>